<reference evidence="2" key="1">
    <citation type="submission" date="2020-03" db="EMBL/GenBank/DDBJ databases">
        <title>The deep terrestrial virosphere.</title>
        <authorList>
            <person name="Holmfeldt K."/>
            <person name="Nilsson E."/>
            <person name="Simone D."/>
            <person name="Lopez-Fernandez M."/>
            <person name="Wu X."/>
            <person name="de Brujin I."/>
            <person name="Lundin D."/>
            <person name="Andersson A."/>
            <person name="Bertilsson S."/>
            <person name="Dopson M."/>
        </authorList>
    </citation>
    <scope>NUCLEOTIDE SEQUENCE</scope>
    <source>
        <strain evidence="2">TM448A00064</strain>
        <strain evidence="3">TM448B00061</strain>
    </source>
</reference>
<dbReference type="EMBL" id="MT144588">
    <property type="protein sequence ID" value="QJH93488.1"/>
    <property type="molecule type" value="Genomic_DNA"/>
</dbReference>
<organism evidence="2">
    <name type="scientific">viral metagenome</name>
    <dbReference type="NCBI Taxonomy" id="1070528"/>
    <lineage>
        <taxon>unclassified sequences</taxon>
        <taxon>metagenomes</taxon>
        <taxon>organismal metagenomes</taxon>
    </lineage>
</organism>
<evidence type="ECO:0000313" key="3">
    <source>
        <dbReference type="EMBL" id="QJH93488.1"/>
    </source>
</evidence>
<dbReference type="AlphaFoldDB" id="A0A6H1Z9Q9"/>
<gene>
    <name evidence="2" type="ORF">TM448A00064_0099</name>
    <name evidence="3" type="ORF">TM448B00061_0108</name>
</gene>
<evidence type="ECO:0000313" key="2">
    <source>
        <dbReference type="EMBL" id="QJA43920.1"/>
    </source>
</evidence>
<feature type="compositionally biased region" description="Basic and acidic residues" evidence="1">
    <location>
        <begin position="16"/>
        <end position="30"/>
    </location>
</feature>
<feature type="region of interest" description="Disordered" evidence="1">
    <location>
        <begin position="1"/>
        <end position="31"/>
    </location>
</feature>
<proteinExistence type="predicted"/>
<accession>A0A6H1Z9Q9</accession>
<protein>
    <submittedName>
        <fullName evidence="2">Uncharacterized protein</fullName>
    </submittedName>
</protein>
<sequence>MTFPGRPVWQDLAPDAAHRREQQKVADQRESLLTAEDIDRALEQGRAGVEYMRKNWGSMWRLPRYPMRLR</sequence>
<name>A0A6H1Z9Q9_9ZZZZ</name>
<dbReference type="EMBL" id="MT143971">
    <property type="protein sequence ID" value="QJA43920.1"/>
    <property type="molecule type" value="Genomic_DNA"/>
</dbReference>
<evidence type="ECO:0000256" key="1">
    <source>
        <dbReference type="SAM" id="MobiDB-lite"/>
    </source>
</evidence>